<dbReference type="AlphaFoldDB" id="A0A171DIT2"/>
<organism evidence="1 2">
    <name type="scientific">Planomonospora sphaerica</name>
    <dbReference type="NCBI Taxonomy" id="161355"/>
    <lineage>
        <taxon>Bacteria</taxon>
        <taxon>Bacillati</taxon>
        <taxon>Actinomycetota</taxon>
        <taxon>Actinomycetes</taxon>
        <taxon>Streptosporangiales</taxon>
        <taxon>Streptosporangiaceae</taxon>
        <taxon>Planomonospora</taxon>
    </lineage>
</organism>
<evidence type="ECO:0000313" key="2">
    <source>
        <dbReference type="Proteomes" id="UP000077701"/>
    </source>
</evidence>
<protein>
    <submittedName>
        <fullName evidence="1">Uncharacterized protein</fullName>
    </submittedName>
</protein>
<accession>A0A171DIT2</accession>
<dbReference type="EMBL" id="BDCX01000011">
    <property type="protein sequence ID" value="GAT68790.1"/>
    <property type="molecule type" value="Genomic_DNA"/>
</dbReference>
<reference evidence="1 2" key="1">
    <citation type="journal article" date="2016" name="Genome Announc.">
        <title>Draft Genome Sequence of Planomonospora sphaerica JCM9374, a Rare Actinomycete.</title>
        <authorList>
            <person name="Dohra H."/>
            <person name="Suzuki T."/>
            <person name="Inoue Y."/>
            <person name="Kodani S."/>
        </authorList>
    </citation>
    <scope>NUCLEOTIDE SEQUENCE [LARGE SCALE GENOMIC DNA]</scope>
    <source>
        <strain evidence="1 2">JCM 9374</strain>
    </source>
</reference>
<comment type="caution">
    <text evidence="1">The sequence shown here is derived from an EMBL/GenBank/DDBJ whole genome shotgun (WGS) entry which is preliminary data.</text>
</comment>
<gene>
    <name evidence="1" type="ORF">PS9374_04455</name>
</gene>
<evidence type="ECO:0000313" key="1">
    <source>
        <dbReference type="EMBL" id="GAT68790.1"/>
    </source>
</evidence>
<keyword evidence="2" id="KW-1185">Reference proteome</keyword>
<proteinExistence type="predicted"/>
<dbReference type="Proteomes" id="UP000077701">
    <property type="component" value="Unassembled WGS sequence"/>
</dbReference>
<dbReference type="RefSeq" id="WP_068899645.1">
    <property type="nucleotide sequence ID" value="NZ_BDCX01000011.1"/>
</dbReference>
<reference evidence="2" key="2">
    <citation type="submission" date="2016-04" db="EMBL/GenBank/DDBJ databases">
        <title>Planomonospora sphaerica JCM9374 whole genome shotgun sequence.</title>
        <authorList>
            <person name="Suzuki T."/>
            <person name="Dohra H."/>
            <person name="Kodani S."/>
        </authorList>
    </citation>
    <scope>NUCLEOTIDE SEQUENCE [LARGE SCALE GENOMIC DNA]</scope>
    <source>
        <strain evidence="2">JCM 9374</strain>
    </source>
</reference>
<sequence length="248" mass="26385">MKRSLVDPLWFDIWTEEERAWALWTLEDPPPFGPSHTPAWAAPAFSQAKTALFMAMCVTDRPSAALDEVLVPVMQLAVSIGGHVRAGGLTSAAARCGLTLLTAHAIACAQHTLALAAGDAALADRIQPVIDALWPATATARPPGPVSIRAALALHRHRSLFGDSGVPYLAELVTLGTASATPTVAGGTFAAALRTLLHRITTPGHAVARDRFARALLTAVRRLIIEADPQVRHISLAEEDPDVRAHHR</sequence>
<name>A0A171DIT2_9ACTN</name>
<dbReference type="STRING" id="161355.PS9374_04455"/>